<evidence type="ECO:0000313" key="3">
    <source>
        <dbReference type="Proteomes" id="UP000002139"/>
    </source>
</evidence>
<feature type="region of interest" description="Disordered" evidence="1">
    <location>
        <begin position="66"/>
        <end position="87"/>
    </location>
</feature>
<evidence type="ECO:0000256" key="1">
    <source>
        <dbReference type="SAM" id="MobiDB-lite"/>
    </source>
</evidence>
<proteinExistence type="predicted"/>
<feature type="compositionally biased region" description="Low complexity" evidence="1">
    <location>
        <begin position="162"/>
        <end position="183"/>
    </location>
</feature>
<keyword evidence="3" id="KW-1185">Reference proteome</keyword>
<dbReference type="HOGENOM" id="CLU_1155783_0_0_7"/>
<reference evidence="2 3" key="1">
    <citation type="journal article" date="2007" name="Nat. Biotechnol.">
        <title>Complete genome sequence of the myxobacterium Sorangium cellulosum.</title>
        <authorList>
            <person name="Schneiker S."/>
            <person name="Perlova O."/>
            <person name="Kaiser O."/>
            <person name="Gerth K."/>
            <person name="Alici A."/>
            <person name="Altmeyer M.O."/>
            <person name="Bartels D."/>
            <person name="Bekel T."/>
            <person name="Beyer S."/>
            <person name="Bode E."/>
            <person name="Bode H.B."/>
            <person name="Bolten C.J."/>
            <person name="Choudhuri J.V."/>
            <person name="Doss S."/>
            <person name="Elnakady Y.A."/>
            <person name="Frank B."/>
            <person name="Gaigalat L."/>
            <person name="Goesmann A."/>
            <person name="Groeger C."/>
            <person name="Gross F."/>
            <person name="Jelsbak L."/>
            <person name="Jelsbak L."/>
            <person name="Kalinowski J."/>
            <person name="Kegler C."/>
            <person name="Knauber T."/>
            <person name="Konietzny S."/>
            <person name="Kopp M."/>
            <person name="Krause L."/>
            <person name="Krug D."/>
            <person name="Linke B."/>
            <person name="Mahmud T."/>
            <person name="Martinez-Arias R."/>
            <person name="McHardy A.C."/>
            <person name="Merai M."/>
            <person name="Meyer F."/>
            <person name="Mormann S."/>
            <person name="Munoz-Dorado J."/>
            <person name="Perez J."/>
            <person name="Pradella S."/>
            <person name="Rachid S."/>
            <person name="Raddatz G."/>
            <person name="Rosenau F."/>
            <person name="Rueckert C."/>
            <person name="Sasse F."/>
            <person name="Scharfe M."/>
            <person name="Schuster S.C."/>
            <person name="Suen G."/>
            <person name="Treuner-Lange A."/>
            <person name="Velicer G.J."/>
            <person name="Vorholter F.-J."/>
            <person name="Weissman K.J."/>
            <person name="Welch R.D."/>
            <person name="Wenzel S.C."/>
            <person name="Whitworth D.E."/>
            <person name="Wilhelm S."/>
            <person name="Wittmann C."/>
            <person name="Bloecker H."/>
            <person name="Puehler A."/>
            <person name="Mueller R."/>
        </authorList>
    </citation>
    <scope>NUCLEOTIDE SEQUENCE [LARGE SCALE GENOMIC DNA]</scope>
    <source>
        <strain evidence="3">So ce56</strain>
    </source>
</reference>
<dbReference type="EMBL" id="AM746676">
    <property type="protein sequence ID" value="CAN91832.1"/>
    <property type="molecule type" value="Genomic_DNA"/>
</dbReference>
<feature type="compositionally biased region" description="Polar residues" evidence="1">
    <location>
        <begin position="229"/>
        <end position="240"/>
    </location>
</feature>
<feature type="compositionally biased region" description="Low complexity" evidence="1">
    <location>
        <begin position="200"/>
        <end position="216"/>
    </location>
</feature>
<organism evidence="2 3">
    <name type="scientific">Sorangium cellulosum (strain So ce56)</name>
    <name type="common">Polyangium cellulosum (strain So ce56)</name>
    <dbReference type="NCBI Taxonomy" id="448385"/>
    <lineage>
        <taxon>Bacteria</taxon>
        <taxon>Pseudomonadati</taxon>
        <taxon>Myxococcota</taxon>
        <taxon>Polyangia</taxon>
        <taxon>Polyangiales</taxon>
        <taxon>Polyangiaceae</taxon>
        <taxon>Sorangium</taxon>
    </lineage>
</organism>
<dbReference type="KEGG" id="scl:sce1674"/>
<feature type="region of interest" description="Disordered" evidence="1">
    <location>
        <begin position="162"/>
        <end position="240"/>
    </location>
</feature>
<sequence length="240" mass="23108">MLRCRAGSSPPGSGRHVAMCPASSMSITKRAFPALPGGSVAQIGSAWHAGGMALVKARPRLRTALAPAAPKSPSPSSPAPALVRAAAERAGAPASPFAAGSRRRSAGRGVALGRGATFGRAAAWPRGAAATGGAGSPPASGGRSAGAVGRLASAGARAAGMLVGSPRSPASSRPPRASLGRAAPPLPGSADVSPVQRSIGSLSAAGSAGSLAGTSGPSRAELHAPRWTSADTRSAGSIAR</sequence>
<dbReference type="AlphaFoldDB" id="A9FI93"/>
<protein>
    <submittedName>
        <fullName evidence="2">Uncharacterized protein</fullName>
    </submittedName>
</protein>
<name>A9FI93_SORC5</name>
<evidence type="ECO:0000313" key="2">
    <source>
        <dbReference type="EMBL" id="CAN91832.1"/>
    </source>
</evidence>
<feature type="region of interest" description="Disordered" evidence="1">
    <location>
        <begin position="127"/>
        <end position="148"/>
    </location>
</feature>
<feature type="compositionally biased region" description="Low complexity" evidence="1">
    <location>
        <begin position="136"/>
        <end position="148"/>
    </location>
</feature>
<accession>A9FI93</accession>
<gene>
    <name evidence="2" type="ordered locus">sce1674</name>
</gene>
<dbReference type="STRING" id="448385.sce1674"/>
<dbReference type="Proteomes" id="UP000002139">
    <property type="component" value="Chromosome"/>
</dbReference>